<evidence type="ECO:0000256" key="1">
    <source>
        <dbReference type="ARBA" id="ARBA00001974"/>
    </source>
</evidence>
<dbReference type="InterPro" id="IPR008271">
    <property type="entry name" value="Ser/Thr_kinase_AS"/>
</dbReference>
<keyword evidence="10" id="KW-0418">Kinase</keyword>
<name>A0A9P8A8F1_MORAP</name>
<evidence type="ECO:0000256" key="19">
    <source>
        <dbReference type="PIRSR" id="PIRSR634178-1"/>
    </source>
</evidence>
<evidence type="ECO:0000259" key="22">
    <source>
        <dbReference type="PROSITE" id="PS51285"/>
    </source>
</evidence>
<dbReference type="PROSITE" id="PS50011">
    <property type="entry name" value="PROTEIN_KINASE_DOM"/>
    <property type="match status" value="1"/>
</dbReference>
<evidence type="ECO:0000256" key="3">
    <source>
        <dbReference type="ARBA" id="ARBA00009347"/>
    </source>
</evidence>
<keyword evidence="13" id="KW-0560">Oxidoreductase</keyword>
<evidence type="ECO:0000256" key="4">
    <source>
        <dbReference type="ARBA" id="ARBA00012513"/>
    </source>
</evidence>
<dbReference type="InterPro" id="IPR009075">
    <property type="entry name" value="AcylCo_DH/oxidase_C"/>
</dbReference>
<evidence type="ECO:0000256" key="16">
    <source>
        <dbReference type="ARBA" id="ARBA00049552"/>
    </source>
</evidence>
<comment type="cofactor">
    <cofactor evidence="1">
        <name>FAD</name>
        <dbReference type="ChEBI" id="CHEBI:57692"/>
    </cofactor>
</comment>
<dbReference type="GO" id="GO:0005524">
    <property type="term" value="F:ATP binding"/>
    <property type="evidence" value="ECO:0007669"/>
    <property type="project" value="UniProtKB-KW"/>
</dbReference>
<dbReference type="PROSITE" id="PS51285">
    <property type="entry name" value="AGC_KINASE_CTER"/>
    <property type="match status" value="1"/>
</dbReference>
<dbReference type="Gene3D" id="1.20.140.10">
    <property type="entry name" value="Butyryl-CoA Dehydrogenase, subunit A, domain 3"/>
    <property type="match status" value="1"/>
</dbReference>
<evidence type="ECO:0000256" key="15">
    <source>
        <dbReference type="ARBA" id="ARBA00048679"/>
    </source>
</evidence>
<feature type="domain" description="AGC-kinase C-terminal" evidence="22">
    <location>
        <begin position="860"/>
        <end position="929"/>
    </location>
</feature>
<proteinExistence type="inferred from homology"/>
<dbReference type="InterPro" id="IPR052547">
    <property type="entry name" value="Mito_Isobutyryl-CoADH"/>
</dbReference>
<gene>
    <name evidence="23" type="ORF">KVV02_006188</name>
</gene>
<feature type="compositionally biased region" description="Low complexity" evidence="20">
    <location>
        <begin position="503"/>
        <end position="512"/>
    </location>
</feature>
<keyword evidence="8" id="KW-0808">Transferase</keyword>
<dbReference type="Pfam" id="PF00069">
    <property type="entry name" value="Pkinase"/>
    <property type="match status" value="1"/>
</dbReference>
<dbReference type="PROSITE" id="PS00072">
    <property type="entry name" value="ACYL_COA_DH_1"/>
    <property type="match status" value="1"/>
</dbReference>
<dbReference type="InterPro" id="IPR013786">
    <property type="entry name" value="AcylCoA_DH/ox_N"/>
</dbReference>
<dbReference type="FunFam" id="1.20.140.10:FF:000001">
    <property type="entry name" value="Acyl-CoA dehydrogenase"/>
    <property type="match status" value="1"/>
</dbReference>
<dbReference type="GO" id="GO:0009083">
    <property type="term" value="P:branched-chain amino acid catabolic process"/>
    <property type="evidence" value="ECO:0007669"/>
    <property type="project" value="UniProtKB-KW"/>
</dbReference>
<comment type="catalytic activity">
    <reaction evidence="16">
        <text>(2S)-2-methylbutanoyl-CoA + oxidized [electron-transfer flavoprotein] + H(+) = (2E)-2-methylbut-2-enoyl-CoA + reduced [electron-transfer flavoprotein]</text>
        <dbReference type="Rhea" id="RHEA:48256"/>
        <dbReference type="Rhea" id="RHEA-COMP:10685"/>
        <dbReference type="Rhea" id="RHEA-COMP:10686"/>
        <dbReference type="ChEBI" id="CHEBI:15378"/>
        <dbReference type="ChEBI" id="CHEBI:57337"/>
        <dbReference type="ChEBI" id="CHEBI:57692"/>
        <dbReference type="ChEBI" id="CHEBI:58307"/>
        <dbReference type="ChEBI" id="CHEBI:88166"/>
    </reaction>
    <physiologicalReaction direction="left-to-right" evidence="16">
        <dbReference type="Rhea" id="RHEA:48257"/>
    </physiologicalReaction>
</comment>
<evidence type="ECO:0000256" key="9">
    <source>
        <dbReference type="ARBA" id="ARBA00022741"/>
    </source>
</evidence>
<dbReference type="GO" id="GO:0050660">
    <property type="term" value="F:flavin adenine dinucleotide binding"/>
    <property type="evidence" value="ECO:0007669"/>
    <property type="project" value="InterPro"/>
</dbReference>
<dbReference type="GO" id="GO:0004674">
    <property type="term" value="F:protein serine/threonine kinase activity"/>
    <property type="evidence" value="ECO:0007669"/>
    <property type="project" value="UniProtKB-KW"/>
</dbReference>
<evidence type="ECO:0000256" key="10">
    <source>
        <dbReference type="ARBA" id="ARBA00022777"/>
    </source>
</evidence>
<keyword evidence="5" id="KW-0101">Branched-chain amino acid catabolism</keyword>
<dbReference type="Gene3D" id="1.10.510.10">
    <property type="entry name" value="Transferase(Phosphotransferase) domain 1"/>
    <property type="match status" value="1"/>
</dbReference>
<organism evidence="23 24">
    <name type="scientific">Mortierella alpina</name>
    <name type="common">Oleaginous fungus</name>
    <name type="synonym">Mortierella renispora</name>
    <dbReference type="NCBI Taxonomy" id="64518"/>
    <lineage>
        <taxon>Eukaryota</taxon>
        <taxon>Fungi</taxon>
        <taxon>Fungi incertae sedis</taxon>
        <taxon>Mucoromycota</taxon>
        <taxon>Mortierellomycotina</taxon>
        <taxon>Mortierellomycetes</taxon>
        <taxon>Mortierellales</taxon>
        <taxon>Mortierellaceae</taxon>
        <taxon>Mortierella</taxon>
    </lineage>
</organism>
<dbReference type="EMBL" id="JAIFTL010000034">
    <property type="protein sequence ID" value="KAG9325685.1"/>
    <property type="molecule type" value="Genomic_DNA"/>
</dbReference>
<accession>A0A9P8A8F1</accession>
<dbReference type="InterPro" id="IPR006091">
    <property type="entry name" value="Acyl-CoA_Oxase/DH_mid-dom"/>
</dbReference>
<dbReference type="InterPro" id="IPR037069">
    <property type="entry name" value="AcylCoA_DH/ox_N_sf"/>
</dbReference>
<keyword evidence="11" id="KW-0274">FAD</keyword>
<dbReference type="CDD" id="cd05574">
    <property type="entry name" value="STKc_phototropin_like"/>
    <property type="match status" value="1"/>
</dbReference>
<feature type="region of interest" description="Disordered" evidence="20">
    <location>
        <begin position="401"/>
        <end position="423"/>
    </location>
</feature>
<evidence type="ECO:0000256" key="5">
    <source>
        <dbReference type="ARBA" id="ARBA00022456"/>
    </source>
</evidence>
<keyword evidence="12" id="KW-0067">ATP-binding</keyword>
<dbReference type="Gene3D" id="1.10.540.10">
    <property type="entry name" value="Acyl-CoA dehydrogenase/oxidase, N-terminal domain"/>
    <property type="match status" value="1"/>
</dbReference>
<keyword evidence="7" id="KW-0285">Flavoprotein</keyword>
<dbReference type="InterPro" id="IPR036250">
    <property type="entry name" value="AcylCo_DH-like_C"/>
</dbReference>
<dbReference type="GO" id="GO:0005739">
    <property type="term" value="C:mitochondrion"/>
    <property type="evidence" value="ECO:0007669"/>
    <property type="project" value="TreeGrafter"/>
</dbReference>
<feature type="domain" description="Protein kinase" evidence="21">
    <location>
        <begin position="572"/>
        <end position="859"/>
    </location>
</feature>
<dbReference type="Gene3D" id="2.40.110.10">
    <property type="entry name" value="Butyryl-CoA Dehydrogenase, subunit A, domain 2"/>
    <property type="match status" value="1"/>
</dbReference>
<dbReference type="FunFam" id="3.30.200.20:FF:000078">
    <property type="entry name" value="Serine/threonine-protein kinase nrc-2"/>
    <property type="match status" value="1"/>
</dbReference>
<dbReference type="PANTHER" id="PTHR43831:SF1">
    <property type="entry name" value="ISOBUTYRYL-COA DEHYDROGENASE, MITOCHONDRIAL"/>
    <property type="match status" value="1"/>
</dbReference>
<evidence type="ECO:0000256" key="12">
    <source>
        <dbReference type="ARBA" id="ARBA00022840"/>
    </source>
</evidence>
<comment type="caution">
    <text evidence="23">The sequence shown here is derived from an EMBL/GenBank/DDBJ whole genome shotgun (WGS) entry which is preliminary data.</text>
</comment>
<dbReference type="Pfam" id="PF02771">
    <property type="entry name" value="Acyl-CoA_dh_N"/>
    <property type="match status" value="1"/>
</dbReference>
<dbReference type="SUPFAM" id="SSF56645">
    <property type="entry name" value="Acyl-CoA dehydrogenase NM domain-like"/>
    <property type="match status" value="1"/>
</dbReference>
<protein>
    <recommendedName>
        <fullName evidence="18">Isobutyryl-CoA dehydrogenase, mitochondrial</fullName>
        <ecNumber evidence="4">2.7.11.1</ecNumber>
    </recommendedName>
</protein>
<dbReference type="SUPFAM" id="SSF47203">
    <property type="entry name" value="Acyl-CoA dehydrogenase C-terminal domain-like"/>
    <property type="match status" value="1"/>
</dbReference>
<dbReference type="Proteomes" id="UP000717515">
    <property type="component" value="Unassembled WGS sequence"/>
</dbReference>
<sequence length="930" mass="101998">MALFLNTAARRVPARLGRAASAVSSQIRHFSSPIDPSIGLTDDQKELQSLARTFADNEFAPKMQEWDDKQYFPVDVLRKGAELGFGGLYTREDVGGSGLGRLETSVVFEALSTGCVSTTAYISIHNMCGWMIDTYGSEEQRQKYLPSLTSMEKFASYCLTEPGAGSDAAGLSTTAVKKGSHYVLNGSKAFISGGGSSDVYVIMARTGGPGPKGISCFIVEKGFKGLSFGKKENKLGWNSQETRAVIMEDCEVPVENLVGAEGQGFSIAMKGLNGGRVNIGSCSLGAAQASIEAALEHVKVRKQFNQPLSAFQNTQFKLADMATSLASSRLMIRQAAMMLDQNHPDVASFCAMAKLHSTDACFQICDDSLQLHGGYGYLKDYKINVYLRDARVHRILEGTNETSADLPPRYPHSSTSSLTTLASPPPSYAAAQLPSKVKAFFTKTLVRDKDVSAYHHHSHDCAPPDRQEQFLRRVASTPNTKAAFDDAISTTQAKQTSSPLAKSNSSIHSSMTTSSMTTTTTFTTTIGSNGLHLGIPKSPNGSALDLRRGSFRRTYSSNSIKKKSVEVTPSSFVKIRLLGKGDVGKVYLVRQKDTDRLYAMKVLSKKEMIKRNKIKRAFAEQEILATSNHPFIVTLYHSFQSEDYLYLCMEYCMGGEFFRALQTRPGKFLQEEDAKFYAAEVIAALEYLHLMGFIYRDLKPENILLHQTGHIMLTDFDLSKQSSPAGEPTVVKNGSPSMPPALDTKSCIANLRTNSFVGTEEYIAPEVIKGCGHTSAVDWWTLGILIYEMLFGVTPFKGRDRNATFQSILHTDVQFPDHPGAQPISSLCKSVIRKLLIKDDQLRLGSKAGASDVKSHPFFKTTNWALLRHLPPPIIPQPSFGADAINFRQMHESVSLDIEGEELVLQHPGTKNLFANFSSVTLHHDGEDDV</sequence>
<evidence type="ECO:0000313" key="24">
    <source>
        <dbReference type="Proteomes" id="UP000717515"/>
    </source>
</evidence>
<dbReference type="FunFam" id="1.10.510.10:FF:000121">
    <property type="entry name" value="Serine/threonine-protein kinase nrc-2"/>
    <property type="match status" value="1"/>
</dbReference>
<evidence type="ECO:0000256" key="8">
    <source>
        <dbReference type="ARBA" id="ARBA00022679"/>
    </source>
</evidence>
<feature type="compositionally biased region" description="Polar residues" evidence="20">
    <location>
        <begin position="490"/>
        <end position="502"/>
    </location>
</feature>
<dbReference type="PANTHER" id="PTHR43831">
    <property type="entry name" value="ISOBUTYRYL-COA DEHYDROGENASE"/>
    <property type="match status" value="1"/>
</dbReference>
<dbReference type="Pfam" id="PF00441">
    <property type="entry name" value="Acyl-CoA_dh_1"/>
    <property type="match status" value="1"/>
</dbReference>
<dbReference type="SUPFAM" id="SSF56112">
    <property type="entry name" value="Protein kinase-like (PK-like)"/>
    <property type="match status" value="1"/>
</dbReference>
<evidence type="ECO:0000256" key="13">
    <source>
        <dbReference type="ARBA" id="ARBA00023002"/>
    </source>
</evidence>
<comment type="catalytic activity">
    <reaction evidence="17">
        <text>propanoyl-CoA + oxidized [electron-transfer flavoprotein] + H(+) = acryloyl-CoA + reduced [electron-transfer flavoprotein]</text>
        <dbReference type="Rhea" id="RHEA:31287"/>
        <dbReference type="Rhea" id="RHEA-COMP:10685"/>
        <dbReference type="Rhea" id="RHEA-COMP:10686"/>
        <dbReference type="ChEBI" id="CHEBI:15378"/>
        <dbReference type="ChEBI" id="CHEBI:57367"/>
        <dbReference type="ChEBI" id="CHEBI:57392"/>
        <dbReference type="ChEBI" id="CHEBI:57692"/>
        <dbReference type="ChEBI" id="CHEBI:58307"/>
    </reaction>
    <physiologicalReaction direction="left-to-right" evidence="17">
        <dbReference type="Rhea" id="RHEA:31288"/>
    </physiologicalReaction>
</comment>
<comment type="catalytic activity">
    <reaction evidence="14">
        <text>L-threonyl-[protein] + ATP = O-phospho-L-threonyl-[protein] + ADP + H(+)</text>
        <dbReference type="Rhea" id="RHEA:46608"/>
        <dbReference type="Rhea" id="RHEA-COMP:11060"/>
        <dbReference type="Rhea" id="RHEA-COMP:11605"/>
        <dbReference type="ChEBI" id="CHEBI:15378"/>
        <dbReference type="ChEBI" id="CHEBI:30013"/>
        <dbReference type="ChEBI" id="CHEBI:30616"/>
        <dbReference type="ChEBI" id="CHEBI:61977"/>
        <dbReference type="ChEBI" id="CHEBI:456216"/>
        <dbReference type="EC" id="2.7.11.1"/>
    </reaction>
</comment>
<comment type="similarity">
    <text evidence="3">Belongs to the acyl-CoA dehydrogenase family.</text>
</comment>
<keyword evidence="6" id="KW-0723">Serine/threonine-protein kinase</keyword>
<dbReference type="AlphaFoldDB" id="A0A9P8A8F1"/>
<dbReference type="FunFam" id="2.40.110.10:FF:000001">
    <property type="entry name" value="Acyl-CoA dehydrogenase, mitochondrial"/>
    <property type="match status" value="1"/>
</dbReference>
<comment type="catalytic activity">
    <reaction evidence="15">
        <text>L-seryl-[protein] + ATP = O-phospho-L-seryl-[protein] + ADP + H(+)</text>
        <dbReference type="Rhea" id="RHEA:17989"/>
        <dbReference type="Rhea" id="RHEA-COMP:9863"/>
        <dbReference type="Rhea" id="RHEA-COMP:11604"/>
        <dbReference type="ChEBI" id="CHEBI:15378"/>
        <dbReference type="ChEBI" id="CHEBI:29999"/>
        <dbReference type="ChEBI" id="CHEBI:30616"/>
        <dbReference type="ChEBI" id="CHEBI:83421"/>
        <dbReference type="ChEBI" id="CHEBI:456216"/>
        <dbReference type="EC" id="2.7.11.1"/>
    </reaction>
</comment>
<dbReference type="GO" id="GO:0006629">
    <property type="term" value="P:lipid metabolic process"/>
    <property type="evidence" value="ECO:0007669"/>
    <property type="project" value="InterPro"/>
</dbReference>
<evidence type="ECO:0000256" key="18">
    <source>
        <dbReference type="ARBA" id="ARBA00071686"/>
    </source>
</evidence>
<evidence type="ECO:0000259" key="21">
    <source>
        <dbReference type="PROSITE" id="PS50011"/>
    </source>
</evidence>
<comment type="pathway">
    <text evidence="2">Amino-acid degradation; L-valine degradation.</text>
</comment>
<evidence type="ECO:0000256" key="2">
    <source>
        <dbReference type="ARBA" id="ARBA00005109"/>
    </source>
</evidence>
<dbReference type="InterPro" id="IPR006089">
    <property type="entry name" value="Acyl-CoA_DH_CS"/>
</dbReference>
<dbReference type="EC" id="2.7.11.1" evidence="4"/>
<dbReference type="GO" id="GO:0003995">
    <property type="term" value="F:acyl-CoA dehydrogenase activity"/>
    <property type="evidence" value="ECO:0007669"/>
    <property type="project" value="InterPro"/>
</dbReference>
<reference evidence="23" key="1">
    <citation type="submission" date="2021-07" db="EMBL/GenBank/DDBJ databases">
        <title>Draft genome of Mortierella alpina, strain LL118, isolated from an aspen leaf litter sample.</title>
        <authorList>
            <person name="Yang S."/>
            <person name="Vinatzer B.A."/>
        </authorList>
    </citation>
    <scope>NUCLEOTIDE SEQUENCE</scope>
    <source>
        <strain evidence="23">LL118</strain>
    </source>
</reference>
<evidence type="ECO:0000256" key="6">
    <source>
        <dbReference type="ARBA" id="ARBA00022527"/>
    </source>
</evidence>
<feature type="compositionally biased region" description="Low complexity" evidence="20">
    <location>
        <begin position="413"/>
        <end position="422"/>
    </location>
</feature>
<dbReference type="InterPro" id="IPR034178">
    <property type="entry name" value="IBD"/>
</dbReference>
<dbReference type="InterPro" id="IPR011009">
    <property type="entry name" value="Kinase-like_dom_sf"/>
</dbReference>
<dbReference type="PROSITE" id="PS00108">
    <property type="entry name" value="PROTEIN_KINASE_ST"/>
    <property type="match status" value="1"/>
</dbReference>
<evidence type="ECO:0000256" key="20">
    <source>
        <dbReference type="SAM" id="MobiDB-lite"/>
    </source>
</evidence>
<dbReference type="Pfam" id="PF02770">
    <property type="entry name" value="Acyl-CoA_dh_M"/>
    <property type="match status" value="1"/>
</dbReference>
<dbReference type="InterPro" id="IPR046373">
    <property type="entry name" value="Acyl-CoA_Oxase/DH_mid-dom_sf"/>
</dbReference>
<keyword evidence="9" id="KW-0547">Nucleotide-binding</keyword>
<evidence type="ECO:0000256" key="7">
    <source>
        <dbReference type="ARBA" id="ARBA00022630"/>
    </source>
</evidence>
<dbReference type="Gene3D" id="3.30.200.20">
    <property type="entry name" value="Phosphorylase Kinase, domain 1"/>
    <property type="match status" value="1"/>
</dbReference>
<evidence type="ECO:0000256" key="17">
    <source>
        <dbReference type="ARBA" id="ARBA00050268"/>
    </source>
</evidence>
<dbReference type="CDD" id="cd01162">
    <property type="entry name" value="IBD"/>
    <property type="match status" value="1"/>
</dbReference>
<feature type="region of interest" description="Disordered" evidence="20">
    <location>
        <begin position="490"/>
        <end position="512"/>
    </location>
</feature>
<evidence type="ECO:0000256" key="11">
    <source>
        <dbReference type="ARBA" id="ARBA00022827"/>
    </source>
</evidence>
<dbReference type="SMART" id="SM00220">
    <property type="entry name" value="S_TKc"/>
    <property type="match status" value="1"/>
</dbReference>
<dbReference type="InterPro" id="IPR009100">
    <property type="entry name" value="AcylCoA_DH/oxidase_NM_dom_sf"/>
</dbReference>
<feature type="active site" description="Proton acceptor" evidence="19">
    <location>
        <position position="397"/>
    </location>
</feature>
<evidence type="ECO:0000313" key="23">
    <source>
        <dbReference type="EMBL" id="KAG9325685.1"/>
    </source>
</evidence>
<dbReference type="InterPro" id="IPR000961">
    <property type="entry name" value="AGC-kinase_C"/>
</dbReference>
<evidence type="ECO:0000256" key="14">
    <source>
        <dbReference type="ARBA" id="ARBA00047899"/>
    </source>
</evidence>
<dbReference type="InterPro" id="IPR000719">
    <property type="entry name" value="Prot_kinase_dom"/>
</dbReference>